<dbReference type="OMA" id="NESKPIC"/>
<keyword evidence="10" id="KW-1185">Reference proteome</keyword>
<evidence type="ECO:0000256" key="5">
    <source>
        <dbReference type="ARBA" id="ARBA00022737"/>
    </source>
</evidence>
<dbReference type="PROSITE" id="PS50234">
    <property type="entry name" value="VWFA"/>
    <property type="match status" value="5"/>
</dbReference>
<dbReference type="Pfam" id="PF00092">
    <property type="entry name" value="VWA"/>
    <property type="match status" value="5"/>
</dbReference>
<keyword evidence="4" id="KW-0732">Signal</keyword>
<evidence type="ECO:0000313" key="9">
    <source>
        <dbReference type="Ensembl" id="ENSEBUP00000004428.1"/>
    </source>
</evidence>
<evidence type="ECO:0000256" key="6">
    <source>
        <dbReference type="ARBA" id="ARBA00022889"/>
    </source>
</evidence>
<dbReference type="GO" id="GO:0007155">
    <property type="term" value="P:cell adhesion"/>
    <property type="evidence" value="ECO:0007669"/>
    <property type="project" value="UniProtKB-KW"/>
</dbReference>
<keyword evidence="5" id="KW-0677">Repeat</keyword>
<evidence type="ECO:0000256" key="7">
    <source>
        <dbReference type="ARBA" id="ARBA00023119"/>
    </source>
</evidence>
<accession>A0A8C4N9Q7</accession>
<reference evidence="9" key="2">
    <citation type="submission" date="2025-09" db="UniProtKB">
        <authorList>
            <consortium name="Ensembl"/>
        </authorList>
    </citation>
    <scope>IDENTIFICATION</scope>
</reference>
<dbReference type="Ensembl" id="ENSEBUT00000004866.1">
    <property type="protein sequence ID" value="ENSEBUP00000004428.1"/>
    <property type="gene ID" value="ENSEBUG00000003069.1"/>
</dbReference>
<feature type="domain" description="VWFA" evidence="8">
    <location>
        <begin position="237"/>
        <end position="353"/>
    </location>
</feature>
<keyword evidence="7" id="KW-0176">Collagen</keyword>
<keyword evidence="3" id="KW-0272">Extracellular matrix</keyword>
<dbReference type="PANTHER" id="PTHR24020">
    <property type="entry name" value="COLLAGEN ALPHA"/>
    <property type="match status" value="1"/>
</dbReference>
<keyword evidence="2" id="KW-0964">Secreted</keyword>
<dbReference type="FunFam" id="3.40.50.410:FF:000003">
    <property type="entry name" value="Collagen type VI alpha 3 chain"/>
    <property type="match status" value="1"/>
</dbReference>
<evidence type="ECO:0000256" key="1">
    <source>
        <dbReference type="ARBA" id="ARBA00004498"/>
    </source>
</evidence>
<feature type="domain" description="VWFA" evidence="8">
    <location>
        <begin position="772"/>
        <end position="879"/>
    </location>
</feature>
<dbReference type="InterPro" id="IPR002035">
    <property type="entry name" value="VWF_A"/>
</dbReference>
<dbReference type="Proteomes" id="UP000694388">
    <property type="component" value="Unplaced"/>
</dbReference>
<dbReference type="AlphaFoldDB" id="A0A8C4N9Q7"/>
<reference evidence="9" key="1">
    <citation type="submission" date="2025-08" db="UniProtKB">
        <authorList>
            <consortium name="Ensembl"/>
        </authorList>
    </citation>
    <scope>IDENTIFICATION</scope>
</reference>
<dbReference type="PRINTS" id="PR00453">
    <property type="entry name" value="VWFADOMAIN"/>
</dbReference>
<comment type="subcellular location">
    <subcellularLocation>
        <location evidence="1">Secreted</location>
        <location evidence="1">Extracellular space</location>
        <location evidence="1">Extracellular matrix</location>
    </subcellularLocation>
</comment>
<feature type="domain" description="VWFA" evidence="8">
    <location>
        <begin position="590"/>
        <end position="759"/>
    </location>
</feature>
<evidence type="ECO:0000256" key="2">
    <source>
        <dbReference type="ARBA" id="ARBA00022525"/>
    </source>
</evidence>
<protein>
    <recommendedName>
        <fullName evidence="8">VWFA domain-containing protein</fullName>
    </recommendedName>
</protein>
<dbReference type="GeneTree" id="ENSGT00940000156462"/>
<organism evidence="9 10">
    <name type="scientific">Eptatretus burgeri</name>
    <name type="common">Inshore hagfish</name>
    <dbReference type="NCBI Taxonomy" id="7764"/>
    <lineage>
        <taxon>Eukaryota</taxon>
        <taxon>Metazoa</taxon>
        <taxon>Chordata</taxon>
        <taxon>Craniata</taxon>
        <taxon>Vertebrata</taxon>
        <taxon>Cyclostomata</taxon>
        <taxon>Myxini</taxon>
        <taxon>Myxiniformes</taxon>
        <taxon>Myxinidae</taxon>
        <taxon>Eptatretinae</taxon>
        <taxon>Eptatretus</taxon>
    </lineage>
</organism>
<name>A0A8C4N9Q7_EPTBU</name>
<evidence type="ECO:0000259" key="8">
    <source>
        <dbReference type="PROSITE" id="PS50234"/>
    </source>
</evidence>
<feature type="domain" description="VWFA" evidence="8">
    <location>
        <begin position="402"/>
        <end position="574"/>
    </location>
</feature>
<feature type="domain" description="VWFA" evidence="8">
    <location>
        <begin position="41"/>
        <end position="215"/>
    </location>
</feature>
<sequence>MFHALRGKSTWRVLQLSIVILWFYTGGGKQNKRLFIFSAVDVVFLLDGSRDIKQQDFDLMKQMVETIVGVLDVGQEKTQVGLVQYGGQPRSEFYLNTYRSNAEIFDAIQNIKLKGGQSNLRQGLEQLRRDQFIERRGGRAKDGAIQVAIILSGSTSVVDPTTAAKSLQEAGVNIFAMGAGKTDKNQLLRVGDTPTDNFVYYNEDYYALAHELSKVGSSLGDLIGVKIKIQVHTGGPDIVFLLDGSNDVGSRNFEHIRRLAAHITKSLKVAPEQTQVAVVQYGTTPHTEFNLISHKDQVNYIFHFVPIKQGRPRLGQALRSLLKEQFTEAAGSRKHLDNGVIILALGAGNAKRDELQLVGSTPAQKFVFFQRTFQQLFDEVLKRAQMMEEVFKISIDVQRDADVVFLLDGSRDISRNEFDDIKKMVQNIVRNLQIESNFVQVGVAQFGQQPRSEFYLNTHSTTRDMVIAIQNIEPLGGPAKLHEGLELLRREQFVERSGSRAKQDTNKVRQLSVRLIGGSQADALKSDGVKIFALGIGNAKVDQLYSIASKPPDVYSFYKPDILAIAHLCLQPFLFNCAILVLLRPTVGPDIIILLDGSSAVGPSNFASIRLLASEVIAGLDIGEETTHVAVVQYSSAPHTEFNLNKFMSKVITYRGGQSNLAGGLQHVLEKVMVKDKGSRIEDGAPQGVLILTGSSPNNLVAAKKASKALQEKRVKVMAVGAGRITERQLQEFVSDSADAMALYVGSSYRGIERLSTNLLSFVSTVVAKKADIVFLVDGSWSVGTNNFELVRDFLTDLVKGMIVGIDGVRIGLAQYSSDPQTEFLLNKFNTKDEVLDFINVWKYKGGNTLTGAAIEFITHNHFTEEAGSRKNENVPQVFGFQSQLSIGSPLICHLSLASEYIFVK</sequence>
<dbReference type="SUPFAM" id="SSF53300">
    <property type="entry name" value="vWA-like"/>
    <property type="match status" value="5"/>
</dbReference>
<dbReference type="InterPro" id="IPR036465">
    <property type="entry name" value="vWFA_dom_sf"/>
</dbReference>
<evidence type="ECO:0000256" key="4">
    <source>
        <dbReference type="ARBA" id="ARBA00022729"/>
    </source>
</evidence>
<evidence type="ECO:0000313" key="10">
    <source>
        <dbReference type="Proteomes" id="UP000694388"/>
    </source>
</evidence>
<dbReference type="SMART" id="SM00327">
    <property type="entry name" value="VWA"/>
    <property type="match status" value="5"/>
</dbReference>
<dbReference type="GO" id="GO:0005581">
    <property type="term" value="C:collagen trimer"/>
    <property type="evidence" value="ECO:0007669"/>
    <property type="project" value="UniProtKB-KW"/>
</dbReference>
<proteinExistence type="predicted"/>
<dbReference type="Gene3D" id="3.40.50.410">
    <property type="entry name" value="von Willebrand factor, type A domain"/>
    <property type="match status" value="5"/>
</dbReference>
<evidence type="ECO:0000256" key="3">
    <source>
        <dbReference type="ARBA" id="ARBA00022530"/>
    </source>
</evidence>
<keyword evidence="6" id="KW-0130">Cell adhesion</keyword>
<dbReference type="InterPro" id="IPR050525">
    <property type="entry name" value="ECM_Assembly_Org"/>
</dbReference>
<dbReference type="PANTHER" id="PTHR24020:SF84">
    <property type="entry name" value="VWFA DOMAIN-CONTAINING PROTEIN"/>
    <property type="match status" value="1"/>
</dbReference>